<proteinExistence type="predicted"/>
<dbReference type="Proteomes" id="UP000747542">
    <property type="component" value="Unassembled WGS sequence"/>
</dbReference>
<gene>
    <name evidence="1" type="ORF">Hamer_G003158</name>
</gene>
<comment type="caution">
    <text evidence="1">The sequence shown here is derived from an EMBL/GenBank/DDBJ whole genome shotgun (WGS) entry which is preliminary data.</text>
</comment>
<feature type="non-terminal residue" evidence="1">
    <location>
        <position position="1"/>
    </location>
</feature>
<dbReference type="EMBL" id="JAHLQT010007678">
    <property type="protein sequence ID" value="KAG7174248.1"/>
    <property type="molecule type" value="Genomic_DNA"/>
</dbReference>
<protein>
    <submittedName>
        <fullName evidence="1">Uncharacterized protein</fullName>
    </submittedName>
</protein>
<name>A0A8J5N7X7_HOMAM</name>
<reference evidence="1" key="1">
    <citation type="journal article" date="2021" name="Sci. Adv.">
        <title>The American lobster genome reveals insights on longevity, neural, and immune adaptations.</title>
        <authorList>
            <person name="Polinski J.M."/>
            <person name="Zimin A.V."/>
            <person name="Clark K.F."/>
            <person name="Kohn A.B."/>
            <person name="Sadowski N."/>
            <person name="Timp W."/>
            <person name="Ptitsyn A."/>
            <person name="Khanna P."/>
            <person name="Romanova D.Y."/>
            <person name="Williams P."/>
            <person name="Greenwood S.J."/>
            <person name="Moroz L.L."/>
            <person name="Walt D.R."/>
            <person name="Bodnar A.G."/>
        </authorList>
    </citation>
    <scope>NUCLEOTIDE SEQUENCE</scope>
    <source>
        <strain evidence="1">GMGI-L3</strain>
    </source>
</reference>
<keyword evidence="2" id="KW-1185">Reference proteome</keyword>
<accession>A0A8J5N7X7</accession>
<dbReference type="AlphaFoldDB" id="A0A8J5N7X7"/>
<organism evidence="1 2">
    <name type="scientific">Homarus americanus</name>
    <name type="common">American lobster</name>
    <dbReference type="NCBI Taxonomy" id="6706"/>
    <lineage>
        <taxon>Eukaryota</taxon>
        <taxon>Metazoa</taxon>
        <taxon>Ecdysozoa</taxon>
        <taxon>Arthropoda</taxon>
        <taxon>Crustacea</taxon>
        <taxon>Multicrustacea</taxon>
        <taxon>Malacostraca</taxon>
        <taxon>Eumalacostraca</taxon>
        <taxon>Eucarida</taxon>
        <taxon>Decapoda</taxon>
        <taxon>Pleocyemata</taxon>
        <taxon>Astacidea</taxon>
        <taxon>Nephropoidea</taxon>
        <taxon>Nephropidae</taxon>
        <taxon>Homarus</taxon>
    </lineage>
</organism>
<evidence type="ECO:0000313" key="1">
    <source>
        <dbReference type="EMBL" id="KAG7174248.1"/>
    </source>
</evidence>
<evidence type="ECO:0000313" key="2">
    <source>
        <dbReference type="Proteomes" id="UP000747542"/>
    </source>
</evidence>
<sequence length="68" mass="7788">MRKWNANLATIDNKHRTNNLCESWNRGFQQLVGCSHPTIWTAIECTRKDAAIVSMYLTLDARGQPPQD</sequence>